<feature type="transmembrane region" description="Helical" evidence="6">
    <location>
        <begin position="165"/>
        <end position="184"/>
    </location>
</feature>
<dbReference type="Proteomes" id="UP001185631">
    <property type="component" value="Unassembled WGS sequence"/>
</dbReference>
<evidence type="ECO:0000313" key="9">
    <source>
        <dbReference type="Proteomes" id="UP001146430"/>
    </source>
</evidence>
<evidence type="ECO:0000313" key="7">
    <source>
        <dbReference type="EMBL" id="MCZ9308129.1"/>
    </source>
</evidence>
<evidence type="ECO:0000256" key="3">
    <source>
        <dbReference type="ARBA" id="ARBA00022692"/>
    </source>
</evidence>
<evidence type="ECO:0000256" key="5">
    <source>
        <dbReference type="ARBA" id="ARBA00023136"/>
    </source>
</evidence>
<reference evidence="7" key="1">
    <citation type="submission" date="2022-02" db="EMBL/GenBank/DDBJ databases">
        <title>Corynebacterium sp. from urogenital microbiome.</title>
        <authorList>
            <person name="Cappelli E.A."/>
            <person name="Ribeiro T.G."/>
            <person name="Peixe L."/>
        </authorList>
    </citation>
    <scope>NUCLEOTIDE SEQUENCE</scope>
    <source>
        <strain evidence="7">C8Ua_181</strain>
    </source>
</reference>
<feature type="transmembrane region" description="Helical" evidence="6">
    <location>
        <begin position="495"/>
        <end position="517"/>
    </location>
</feature>
<evidence type="ECO:0000256" key="1">
    <source>
        <dbReference type="ARBA" id="ARBA00004651"/>
    </source>
</evidence>
<evidence type="ECO:0000256" key="6">
    <source>
        <dbReference type="SAM" id="Phobius"/>
    </source>
</evidence>
<dbReference type="EMBL" id="JAKMUU010000016">
    <property type="protein sequence ID" value="MCZ9308129.1"/>
    <property type="molecule type" value="Genomic_DNA"/>
</dbReference>
<protein>
    <submittedName>
        <fullName evidence="7">YfcC family protein</fullName>
    </submittedName>
</protein>
<dbReference type="PANTHER" id="PTHR43652:SF6">
    <property type="entry name" value="ARGININE REPRESSOR"/>
    <property type="match status" value="1"/>
</dbReference>
<keyword evidence="4 6" id="KW-1133">Transmembrane helix</keyword>
<keyword evidence="3 6" id="KW-0812">Transmembrane</keyword>
<feature type="transmembrane region" description="Helical" evidence="6">
    <location>
        <begin position="332"/>
        <end position="352"/>
    </location>
</feature>
<feature type="transmembrane region" description="Helical" evidence="6">
    <location>
        <begin position="464"/>
        <end position="483"/>
    </location>
</feature>
<name>A0A9X3MCA1_9CORY</name>
<keyword evidence="5 6" id="KW-0472">Membrane</keyword>
<feature type="transmembrane region" description="Helical" evidence="6">
    <location>
        <begin position="246"/>
        <end position="266"/>
    </location>
</feature>
<feature type="transmembrane region" description="Helical" evidence="6">
    <location>
        <begin position="222"/>
        <end position="240"/>
    </location>
</feature>
<accession>A0A9X3MCA1</accession>
<organism evidence="7 9">
    <name type="scientific">Corynebacterium curieae</name>
    <dbReference type="NCBI Taxonomy" id="2913500"/>
    <lineage>
        <taxon>Bacteria</taxon>
        <taxon>Bacillati</taxon>
        <taxon>Actinomycetota</taxon>
        <taxon>Actinomycetes</taxon>
        <taxon>Mycobacteriales</taxon>
        <taxon>Corynebacteriaceae</taxon>
        <taxon>Corynebacterium</taxon>
    </lineage>
</organism>
<feature type="transmembrane region" description="Helical" evidence="6">
    <location>
        <begin position="373"/>
        <end position="390"/>
    </location>
</feature>
<keyword evidence="2" id="KW-1003">Cell membrane</keyword>
<dbReference type="GO" id="GO:0005886">
    <property type="term" value="C:plasma membrane"/>
    <property type="evidence" value="ECO:0007669"/>
    <property type="project" value="UniProtKB-SubCell"/>
</dbReference>
<dbReference type="InterPro" id="IPR051679">
    <property type="entry name" value="DASS-Related_Transporters"/>
</dbReference>
<evidence type="ECO:0000256" key="2">
    <source>
        <dbReference type="ARBA" id="ARBA00022475"/>
    </source>
</evidence>
<comment type="caution">
    <text evidence="7">The sequence shown here is derived from an EMBL/GenBank/DDBJ whole genome shotgun (WGS) entry which is preliminary data.</text>
</comment>
<evidence type="ECO:0000256" key="4">
    <source>
        <dbReference type="ARBA" id="ARBA00022989"/>
    </source>
</evidence>
<feature type="transmembrane region" description="Helical" evidence="6">
    <location>
        <begin position="129"/>
        <end position="153"/>
    </location>
</feature>
<reference evidence="8 10" key="2">
    <citation type="submission" date="2023-08" db="EMBL/GenBank/DDBJ databases">
        <title>Genomic characterization of the C. tuberculostearicum species complex, a ubiquitous member of the human skin microbiome.</title>
        <authorList>
            <person name="Ahmed N."/>
            <person name="Deming C."/>
            <person name="Conlan S."/>
            <person name="Segre J."/>
        </authorList>
    </citation>
    <scope>NUCLEOTIDE SEQUENCE [LARGE SCALE GENOMIC DNA]</scope>
    <source>
        <strain evidence="8 10">CTNIH19</strain>
    </source>
</reference>
<comment type="subcellular location">
    <subcellularLocation>
        <location evidence="1">Cell membrane</location>
        <topology evidence="1">Multi-pass membrane protein</topology>
    </subcellularLocation>
</comment>
<feature type="transmembrane region" description="Helical" evidence="6">
    <location>
        <begin position="190"/>
        <end position="215"/>
    </location>
</feature>
<feature type="transmembrane region" description="Helical" evidence="6">
    <location>
        <begin position="21"/>
        <end position="40"/>
    </location>
</feature>
<dbReference type="RefSeq" id="WP_269947161.1">
    <property type="nucleotide sequence ID" value="NZ_JAKMUU010000016.1"/>
</dbReference>
<feature type="transmembrane region" description="Helical" evidence="6">
    <location>
        <begin position="436"/>
        <end position="458"/>
    </location>
</feature>
<evidence type="ECO:0000313" key="8">
    <source>
        <dbReference type="EMBL" id="MDV2425021.1"/>
    </source>
</evidence>
<dbReference type="Proteomes" id="UP001146430">
    <property type="component" value="Unassembled WGS sequence"/>
</dbReference>
<gene>
    <name evidence="7" type="ORF">L8V01_11705</name>
    <name evidence="8" type="ORF">RAE13_11510</name>
</gene>
<evidence type="ECO:0000313" key="10">
    <source>
        <dbReference type="Proteomes" id="UP001185631"/>
    </source>
</evidence>
<dbReference type="Pfam" id="PF03606">
    <property type="entry name" value="DcuC"/>
    <property type="match status" value="1"/>
</dbReference>
<keyword evidence="10" id="KW-1185">Reference proteome</keyword>
<feature type="transmembrane region" description="Helical" evidence="6">
    <location>
        <begin position="410"/>
        <end position="429"/>
    </location>
</feature>
<feature type="transmembrane region" description="Helical" evidence="6">
    <location>
        <begin position="309"/>
        <end position="326"/>
    </location>
</feature>
<dbReference type="AlphaFoldDB" id="A0A9X3MCA1"/>
<dbReference type="PANTHER" id="PTHR43652">
    <property type="entry name" value="BASIC AMINO ACID ANTIPORTER YFCC-RELATED"/>
    <property type="match status" value="1"/>
</dbReference>
<dbReference type="InterPro" id="IPR018385">
    <property type="entry name" value="C4_dicarb_anaerob_car-like"/>
</dbReference>
<sequence length="519" mass="55995">MTTAAPQQQAPEKKKFEFPSAFTILFFLTVIAVLCTWWVSAGSYSKVEYNEGASDLVVTAPSGETSDMPATQETLDQLGVPINIDSFTGGDITKPVSIPGTYEHVDPHHAGFMDIPLSMVHGTIEGVDIIVFILVLGGLIGVVRATGAFESGLFALTKKTKGREFILVAAVSILMVMGGSFCGLEEEAVAFYPILAPIFISLGFDAIVVVGSVFLAGSIGSAFSTINPFSVIIASNSAGIKFTEGIGWRAAGAVVGAIVVITYLYWYAKKIKKDPSASIAYEDREKFNAQWQLDTAEEDIRSFDLKQKVILILFAAAFPIMVWGVMSQGWWFPTMAASFLIITIIIMILSLFGKHKLSEGEVVEAFSQGASEMVGVALIIGLARGINLVLNEGMISDTMLDAATRLVSGMHGPVFILMLMVVFFFLGFVVPSSSGLAVLAMPIIAPLADSVGIPRFIAVSAYNWGQYAMLFIAPTGLVMATLQMLHIKYSHWLKFVWPMVVFMFVFGGAMLVAQVLIYS</sequence>
<dbReference type="EMBL" id="JAVBID010000022">
    <property type="protein sequence ID" value="MDV2425021.1"/>
    <property type="molecule type" value="Genomic_DNA"/>
</dbReference>
<proteinExistence type="predicted"/>